<feature type="transmembrane region" description="Helical" evidence="9">
    <location>
        <begin position="410"/>
        <end position="430"/>
    </location>
</feature>
<comment type="catalytic activity">
    <reaction evidence="9">
        <text>putrescine(in) + H(+)(in) = putrescine(out) + H(+)(out)</text>
        <dbReference type="Rhea" id="RHEA:28891"/>
        <dbReference type="ChEBI" id="CHEBI:15378"/>
        <dbReference type="ChEBI" id="CHEBI:326268"/>
    </reaction>
</comment>
<name>A0A2S7X1T1_9GAMM</name>
<feature type="transmembrane region" description="Helical" evidence="9">
    <location>
        <begin position="221"/>
        <end position="247"/>
    </location>
</feature>
<evidence type="ECO:0000313" key="10">
    <source>
        <dbReference type="EMBL" id="PQJ84184.1"/>
    </source>
</evidence>
<reference evidence="10 11" key="1">
    <citation type="submission" date="2016-12" db="EMBL/GenBank/DDBJ databases">
        <title>Diversity of luminous bacteria.</title>
        <authorList>
            <person name="Yoshizawa S."/>
            <person name="Kogure K."/>
        </authorList>
    </citation>
    <scope>NUCLEOTIDE SEQUENCE [LARGE SCALE GENOMIC DNA]</scope>
    <source>
        <strain evidence="10 11">ATCC 33715</strain>
    </source>
</reference>
<feature type="transmembrane region" description="Helical" evidence="9">
    <location>
        <begin position="92"/>
        <end position="113"/>
    </location>
</feature>
<evidence type="ECO:0000256" key="8">
    <source>
        <dbReference type="ARBA" id="ARBA00023136"/>
    </source>
</evidence>
<dbReference type="Pfam" id="PF13520">
    <property type="entry name" value="AA_permease_2"/>
    <property type="match status" value="1"/>
</dbReference>
<dbReference type="NCBIfam" id="TIGR04299">
    <property type="entry name" value="antiport_PotE"/>
    <property type="match status" value="1"/>
</dbReference>
<comment type="catalytic activity">
    <reaction evidence="9">
        <text>putrescine(in) + L-ornithine(out) = putrescine(out) + L-ornithine(in)</text>
        <dbReference type="Rhea" id="RHEA:28827"/>
        <dbReference type="ChEBI" id="CHEBI:46911"/>
        <dbReference type="ChEBI" id="CHEBI:326268"/>
    </reaction>
</comment>
<keyword evidence="7 9" id="KW-1133">Transmembrane helix</keyword>
<gene>
    <name evidence="9" type="primary">potE</name>
    <name evidence="10" type="ORF">BTO22_11550</name>
</gene>
<dbReference type="GO" id="GO:0015293">
    <property type="term" value="F:symporter activity"/>
    <property type="evidence" value="ECO:0007669"/>
    <property type="project" value="UniProtKB-KW"/>
</dbReference>
<proteinExistence type="inferred from homology"/>
<evidence type="ECO:0000256" key="4">
    <source>
        <dbReference type="ARBA" id="ARBA00022475"/>
    </source>
</evidence>
<keyword evidence="8 9" id="KW-0472">Membrane</keyword>
<evidence type="ECO:0000313" key="11">
    <source>
        <dbReference type="Proteomes" id="UP000239263"/>
    </source>
</evidence>
<evidence type="ECO:0000256" key="1">
    <source>
        <dbReference type="ARBA" id="ARBA00004651"/>
    </source>
</evidence>
<dbReference type="InterPro" id="IPR027566">
    <property type="entry name" value="Symport/antiport_PotE"/>
</dbReference>
<accession>A0A2S7X1T1</accession>
<keyword evidence="6 9" id="KW-0029">Amino-acid transport</keyword>
<keyword evidence="4 9" id="KW-1003">Cell membrane</keyword>
<feature type="transmembrane region" description="Helical" evidence="9">
    <location>
        <begin position="267"/>
        <end position="290"/>
    </location>
</feature>
<comment type="subcellular location">
    <subcellularLocation>
        <location evidence="9">Cell inner membrane</location>
        <topology evidence="9">Multi-pass membrane protein</topology>
    </subcellularLocation>
    <subcellularLocation>
        <location evidence="1">Cell membrane</location>
        <topology evidence="1">Multi-pass membrane protein</topology>
    </subcellularLocation>
</comment>
<dbReference type="RefSeq" id="WP_105055672.1">
    <property type="nucleotide sequence ID" value="NZ_CAWNRT010000002.1"/>
</dbReference>
<feature type="transmembrane region" description="Helical" evidence="9">
    <location>
        <begin position="7"/>
        <end position="28"/>
    </location>
</feature>
<evidence type="ECO:0000256" key="7">
    <source>
        <dbReference type="ARBA" id="ARBA00022989"/>
    </source>
</evidence>
<dbReference type="PANTHER" id="PTHR42770:SF6">
    <property type="entry name" value="PUTRESCINE TRANSPORTER POTE"/>
    <property type="match status" value="1"/>
</dbReference>
<dbReference type="NCBIfam" id="TIGR00905">
    <property type="entry name" value="2A0302"/>
    <property type="match status" value="1"/>
</dbReference>
<sequence length="441" mass="47042">MTQKSKMGVVQLTVLTFINMAGSGIIMLPSKLAQVGSISIISWLVTAIGSMSLAYVFAKCGRFSKRPGGMNGYASYAFGDSGAFMAGWTYGLSLLIANIAIAITSVGYAQAFFEVSLTPIQTCIATIGVLWLCTAANFGGAKVTGQIGTFTVWGVILPVCSLGIIGWFWFSPEMYVNSWNPHSLPFGEAVSASIAMTLWAFLGLESACANSDSVENPEKNVPIAVLGGTLIAAVVYIISTNICAGIVENGALAASTAPFSLVWQVMLGSWAGKAVAGLAVIACTGSLLGWQFTIASVFKSSADEGFFPKVFSEIDQRGTPVKGMIIITVIQTVLSLMTISPTLNEQFESLVNLAVVTNVVPYILCMAAIFIMQKFAHVDKKEMSKTNFIAVIAAVYSFYALYGSGSGYDAMMWGSIVTFFGWTMYGFIAYKHEDVETEEAR</sequence>
<keyword evidence="5 9" id="KW-0812">Transmembrane</keyword>
<dbReference type="GO" id="GO:0005886">
    <property type="term" value="C:plasma membrane"/>
    <property type="evidence" value="ECO:0007669"/>
    <property type="project" value="UniProtKB-SubCell"/>
</dbReference>
<comment type="function">
    <text evidence="9">Catalyzes both the uptake and excretion of putrescine. The uptake of putrescine is dependent on the membrane potential and the excretion involves putrescine-ornithine antiporter activity.</text>
</comment>
<dbReference type="AlphaFoldDB" id="A0A2S7X1T1"/>
<protein>
    <recommendedName>
        <fullName evidence="9">Putrescine transporter PotE</fullName>
    </recommendedName>
    <alternativeName>
        <fullName evidence="9">Putrescine-proton symporter / putrescine-ornithine antiporter</fullName>
    </alternativeName>
</protein>
<comment type="similarity">
    <text evidence="2 9">Belongs to the amino acid-polyamine-organocation (APC) superfamily. Basic amino acid/polyamine antiporter (APA) (TC 2.A.3.2) family.</text>
</comment>
<dbReference type="InterPro" id="IPR004754">
    <property type="entry name" value="Amino_acid_antiprt"/>
</dbReference>
<dbReference type="InterPro" id="IPR050367">
    <property type="entry name" value="APC_superfamily"/>
</dbReference>
<keyword evidence="3 9" id="KW-0813">Transport</keyword>
<evidence type="ECO:0000256" key="9">
    <source>
        <dbReference type="HAMAP-Rule" id="MF_02073"/>
    </source>
</evidence>
<dbReference type="Gene3D" id="1.20.1740.10">
    <property type="entry name" value="Amino acid/polyamine transporter I"/>
    <property type="match status" value="1"/>
</dbReference>
<evidence type="ECO:0000256" key="2">
    <source>
        <dbReference type="ARBA" id="ARBA00008220"/>
    </source>
</evidence>
<dbReference type="PANTHER" id="PTHR42770">
    <property type="entry name" value="AMINO ACID TRANSPORTER-RELATED"/>
    <property type="match status" value="1"/>
</dbReference>
<dbReference type="NCBIfam" id="NF007938">
    <property type="entry name" value="PRK10655.1"/>
    <property type="match status" value="1"/>
</dbReference>
<feature type="transmembrane region" description="Helical" evidence="9">
    <location>
        <begin position="119"/>
        <end position="138"/>
    </location>
</feature>
<feature type="transmembrane region" description="Helical" evidence="9">
    <location>
        <begin position="384"/>
        <end position="404"/>
    </location>
</feature>
<dbReference type="EMBL" id="MSCO01000002">
    <property type="protein sequence ID" value="PQJ84184.1"/>
    <property type="molecule type" value="Genomic_DNA"/>
</dbReference>
<feature type="transmembrane region" description="Helical" evidence="9">
    <location>
        <begin position="349"/>
        <end position="372"/>
    </location>
</feature>
<evidence type="ECO:0000256" key="3">
    <source>
        <dbReference type="ARBA" id="ARBA00022448"/>
    </source>
</evidence>
<dbReference type="GO" id="GO:0015496">
    <property type="term" value="F:putrescine:ornithine antiporter activity"/>
    <property type="evidence" value="ECO:0007669"/>
    <property type="project" value="InterPro"/>
</dbReference>
<feature type="transmembrane region" description="Helical" evidence="9">
    <location>
        <begin position="324"/>
        <end position="343"/>
    </location>
</feature>
<feature type="transmembrane region" description="Helical" evidence="9">
    <location>
        <begin position="40"/>
        <end position="58"/>
    </location>
</feature>
<comment type="caution">
    <text evidence="9">Lacks conserved residue(s) required for the propagation of feature annotation.</text>
</comment>
<dbReference type="HAMAP" id="MF_02073">
    <property type="entry name" value="Putrescine_transp"/>
    <property type="match status" value="1"/>
</dbReference>
<dbReference type="OrthoDB" id="3185104at2"/>
<organism evidence="10 11">
    <name type="scientific">Aliivibrio sifiae</name>
    <dbReference type="NCBI Taxonomy" id="566293"/>
    <lineage>
        <taxon>Bacteria</taxon>
        <taxon>Pseudomonadati</taxon>
        <taxon>Pseudomonadota</taxon>
        <taxon>Gammaproteobacteria</taxon>
        <taxon>Vibrionales</taxon>
        <taxon>Vibrionaceae</taxon>
        <taxon>Aliivibrio</taxon>
    </lineage>
</organism>
<dbReference type="PIRSF" id="PIRSF006060">
    <property type="entry name" value="AA_transporter"/>
    <property type="match status" value="1"/>
</dbReference>
<comment type="caution">
    <text evidence="10">The sequence shown here is derived from an EMBL/GenBank/DDBJ whole genome shotgun (WGS) entry which is preliminary data.</text>
</comment>
<keyword evidence="9" id="KW-0769">Symport</keyword>
<dbReference type="InterPro" id="IPR002293">
    <property type="entry name" value="AA/rel_permease1"/>
</dbReference>
<feature type="transmembrane region" description="Helical" evidence="9">
    <location>
        <begin position="150"/>
        <end position="170"/>
    </location>
</feature>
<dbReference type="Proteomes" id="UP000239263">
    <property type="component" value="Unassembled WGS sequence"/>
</dbReference>
<evidence type="ECO:0000256" key="6">
    <source>
        <dbReference type="ARBA" id="ARBA00022970"/>
    </source>
</evidence>
<keyword evidence="9" id="KW-0997">Cell inner membrane</keyword>
<keyword evidence="9" id="KW-0050">Antiport</keyword>
<evidence type="ECO:0000256" key="5">
    <source>
        <dbReference type="ARBA" id="ARBA00022692"/>
    </source>
</evidence>